<keyword evidence="3" id="KW-0547">Nucleotide-binding</keyword>
<dbReference type="OrthoDB" id="9765517at2"/>
<reference evidence="7 8" key="1">
    <citation type="submission" date="2019-02" db="EMBL/GenBank/DDBJ databases">
        <title>Kribbella capetownensis sp. nov. and Kribbella speibonae sp. nov., isolated from soil.</title>
        <authorList>
            <person name="Curtis S.M."/>
            <person name="Norton I."/>
            <person name="Everest G.J."/>
            <person name="Meyers P.R."/>
        </authorList>
    </citation>
    <scope>NUCLEOTIDE SEQUENCE [LARGE SCALE GENOMIC DNA]</scope>
    <source>
        <strain evidence="7 8">YM53</strain>
    </source>
</reference>
<evidence type="ECO:0000256" key="4">
    <source>
        <dbReference type="ARBA" id="ARBA00022840"/>
    </source>
</evidence>
<evidence type="ECO:0000313" key="7">
    <source>
        <dbReference type="EMBL" id="TCC53575.1"/>
    </source>
</evidence>
<keyword evidence="2" id="KW-0479">Metal-binding</keyword>
<evidence type="ECO:0000256" key="3">
    <source>
        <dbReference type="ARBA" id="ARBA00022741"/>
    </source>
</evidence>
<dbReference type="GO" id="GO:0046872">
    <property type="term" value="F:metal ion binding"/>
    <property type="evidence" value="ECO:0007669"/>
    <property type="project" value="UniProtKB-KW"/>
</dbReference>
<dbReference type="SUPFAM" id="SSF52440">
    <property type="entry name" value="PreATP-grasp domain"/>
    <property type="match status" value="1"/>
</dbReference>
<dbReference type="RefSeq" id="WP_131512494.1">
    <property type="nucleotide sequence ID" value="NZ_SJKD01000001.1"/>
</dbReference>
<feature type="domain" description="Glutathionylspermidine synthase pre-ATP-grasp-like" evidence="6">
    <location>
        <begin position="12"/>
        <end position="391"/>
    </location>
</feature>
<dbReference type="Proteomes" id="UP000293342">
    <property type="component" value="Unassembled WGS sequence"/>
</dbReference>
<evidence type="ECO:0000259" key="6">
    <source>
        <dbReference type="Pfam" id="PF03738"/>
    </source>
</evidence>
<dbReference type="AlphaFoldDB" id="A0A4R0KDQ6"/>
<gene>
    <name evidence="7" type="ORF">E0H75_07785</name>
</gene>
<comment type="caution">
    <text evidence="7">The sequence shown here is derived from an EMBL/GenBank/DDBJ whole genome shotgun (WGS) entry which is preliminary data.</text>
</comment>
<dbReference type="SUPFAM" id="SSF56059">
    <property type="entry name" value="Glutathione synthetase ATP-binding domain-like"/>
    <property type="match status" value="1"/>
</dbReference>
<dbReference type="EMBL" id="SJKD01000001">
    <property type="protein sequence ID" value="TCC53575.1"/>
    <property type="molecule type" value="Genomic_DNA"/>
</dbReference>
<dbReference type="GO" id="GO:0005524">
    <property type="term" value="F:ATP binding"/>
    <property type="evidence" value="ECO:0007669"/>
    <property type="project" value="UniProtKB-KW"/>
</dbReference>
<dbReference type="Pfam" id="PF03738">
    <property type="entry name" value="GSP_synth"/>
    <property type="match status" value="1"/>
</dbReference>
<dbReference type="Gene3D" id="3.30.1490.330">
    <property type="match status" value="1"/>
</dbReference>
<name>A0A4R0KDQ6_9ACTN</name>
<dbReference type="InterPro" id="IPR005494">
    <property type="entry name" value="GSPS_pre-ATP-grasp-like_dom"/>
</dbReference>
<keyword evidence="4" id="KW-0067">ATP-binding</keyword>
<accession>A0A4R0KDQ6</accession>
<organism evidence="7 8">
    <name type="scientific">Kribbella capetownensis</name>
    <dbReference type="NCBI Taxonomy" id="1572659"/>
    <lineage>
        <taxon>Bacteria</taxon>
        <taxon>Bacillati</taxon>
        <taxon>Actinomycetota</taxon>
        <taxon>Actinomycetes</taxon>
        <taxon>Propionibacteriales</taxon>
        <taxon>Kribbellaceae</taxon>
        <taxon>Kribbella</taxon>
    </lineage>
</organism>
<evidence type="ECO:0000313" key="8">
    <source>
        <dbReference type="Proteomes" id="UP000293342"/>
    </source>
</evidence>
<evidence type="ECO:0000256" key="1">
    <source>
        <dbReference type="ARBA" id="ARBA00022598"/>
    </source>
</evidence>
<keyword evidence="8" id="KW-1185">Reference proteome</keyword>
<proteinExistence type="predicted"/>
<sequence>MWRHLIKPRPDWQDTVTEQGLVFPMTDMPDGSQRPYWNESAWYEVTMDEVLHLERVTEELYEMCKHAASVMASGDRFSDAQLGLASGTLPLVRESLKRDDLSAYARFDLAWSGVEPKMLEINGDTPTGLLESAVIQWNWLEAVFPDADQWNSVHDRLVKWWGEELAAGRFPGREAHFFNSGAETSGEEAMTVAYLRDTAAMAGLATYGHEIEDVGWDEARRAFVDWGGRPIRTAFKLYPWEDMLDDQFGRYILAGLEAEPVRWIEPIWKTMLSTKAILPVLWELYPDHPNLLPAYFGDPGDLLEWVAKPLHGREGSNIVIHTIADTEDHVHDGPYDTSTMVYQEWHPLPSYEGNRAVIGSWIVDGTAAGMMVRESDGPITDYFARFVPHAIGTSPRPDDETVQRWLTE</sequence>
<dbReference type="GO" id="GO:0016874">
    <property type="term" value="F:ligase activity"/>
    <property type="evidence" value="ECO:0007669"/>
    <property type="project" value="UniProtKB-KW"/>
</dbReference>
<evidence type="ECO:0000256" key="5">
    <source>
        <dbReference type="ARBA" id="ARBA00022842"/>
    </source>
</evidence>
<dbReference type="InterPro" id="IPR016185">
    <property type="entry name" value="PreATP-grasp_dom_sf"/>
</dbReference>
<keyword evidence="1" id="KW-0436">Ligase</keyword>
<evidence type="ECO:0000256" key="2">
    <source>
        <dbReference type="ARBA" id="ARBA00022723"/>
    </source>
</evidence>
<keyword evidence="5" id="KW-0460">Magnesium</keyword>
<protein>
    <submittedName>
        <fullName evidence="7">Glutathionylspermidine synthase family protein</fullName>
    </submittedName>
</protein>